<dbReference type="Proteomes" id="UP001054902">
    <property type="component" value="Unassembled WGS sequence"/>
</dbReference>
<proteinExistence type="predicted"/>
<sequence>MNITTTNPIIGARRKVICGREEYHFRVGNRMINHSHSDNVASSPPIQCPKPSSITTTYEEDEYQASQQFYSSKTWAMYHMIMEQRARRNSLTSKNTTTIGPRSNSELMSPRSSQTAQGICQIEGTVFDMEF</sequence>
<organism evidence="2 3">
    <name type="scientific">Chaetoceros tenuissimus</name>
    <dbReference type="NCBI Taxonomy" id="426638"/>
    <lineage>
        <taxon>Eukaryota</taxon>
        <taxon>Sar</taxon>
        <taxon>Stramenopiles</taxon>
        <taxon>Ochrophyta</taxon>
        <taxon>Bacillariophyta</taxon>
        <taxon>Coscinodiscophyceae</taxon>
        <taxon>Chaetocerotophycidae</taxon>
        <taxon>Chaetocerotales</taxon>
        <taxon>Chaetocerotaceae</taxon>
        <taxon>Chaetoceros</taxon>
    </lineage>
</organism>
<feature type="region of interest" description="Disordered" evidence="1">
    <location>
        <begin position="87"/>
        <end position="115"/>
    </location>
</feature>
<feature type="compositionally biased region" description="Polar residues" evidence="1">
    <location>
        <begin position="89"/>
        <end position="115"/>
    </location>
</feature>
<protein>
    <submittedName>
        <fullName evidence="2">Uncharacterized protein</fullName>
    </submittedName>
</protein>
<keyword evidence="3" id="KW-1185">Reference proteome</keyword>
<accession>A0AAD3HF77</accession>
<dbReference type="EMBL" id="BLLK01000069">
    <property type="protein sequence ID" value="GFH60949.1"/>
    <property type="molecule type" value="Genomic_DNA"/>
</dbReference>
<reference evidence="2 3" key="1">
    <citation type="journal article" date="2021" name="Sci. Rep.">
        <title>The genome of the diatom Chaetoceros tenuissimus carries an ancient integrated fragment of an extant virus.</title>
        <authorList>
            <person name="Hongo Y."/>
            <person name="Kimura K."/>
            <person name="Takaki Y."/>
            <person name="Yoshida Y."/>
            <person name="Baba S."/>
            <person name="Kobayashi G."/>
            <person name="Nagasaki K."/>
            <person name="Hano T."/>
            <person name="Tomaru Y."/>
        </authorList>
    </citation>
    <scope>NUCLEOTIDE SEQUENCE [LARGE SCALE GENOMIC DNA]</scope>
    <source>
        <strain evidence="2 3">NIES-3715</strain>
    </source>
</reference>
<evidence type="ECO:0000313" key="3">
    <source>
        <dbReference type="Proteomes" id="UP001054902"/>
    </source>
</evidence>
<evidence type="ECO:0000256" key="1">
    <source>
        <dbReference type="SAM" id="MobiDB-lite"/>
    </source>
</evidence>
<evidence type="ECO:0000313" key="2">
    <source>
        <dbReference type="EMBL" id="GFH60949.1"/>
    </source>
</evidence>
<name>A0AAD3HF77_9STRA</name>
<dbReference type="AlphaFoldDB" id="A0AAD3HF77"/>
<gene>
    <name evidence="2" type="ORF">CTEN210_17425</name>
</gene>
<comment type="caution">
    <text evidence="2">The sequence shown here is derived from an EMBL/GenBank/DDBJ whole genome shotgun (WGS) entry which is preliminary data.</text>
</comment>